<sequence length="102" mass="11334">MAPQWSSVLGMPKDLKPLQAIQYLCSDAKKNLVSLAQDELPQCMGSKYTDVVVACLTCLDPENKDLGDEKEFQDEDGIDVGVRYIVKAGRRHVEVHKIEGVD</sequence>
<accession>A0A423VKT4</accession>
<dbReference type="OrthoDB" id="1911848at2759"/>
<keyword evidence="2" id="KW-1185">Reference proteome</keyword>
<reference evidence="1 2" key="1">
    <citation type="submission" date="2015-09" db="EMBL/GenBank/DDBJ databases">
        <title>Host preference determinants of Valsa canker pathogens revealed by comparative genomics.</title>
        <authorList>
            <person name="Yin Z."/>
            <person name="Huang L."/>
        </authorList>
    </citation>
    <scope>NUCLEOTIDE SEQUENCE [LARGE SCALE GENOMIC DNA]</scope>
    <source>
        <strain evidence="1 2">YSFL</strain>
    </source>
</reference>
<dbReference type="AlphaFoldDB" id="A0A423VKT4"/>
<proteinExistence type="predicted"/>
<organism evidence="1 2">
    <name type="scientific">Cytospora chrysosperma</name>
    <name type="common">Cytospora canker fungus</name>
    <name type="synonym">Sphaeria chrysosperma</name>
    <dbReference type="NCBI Taxonomy" id="252740"/>
    <lineage>
        <taxon>Eukaryota</taxon>
        <taxon>Fungi</taxon>
        <taxon>Dikarya</taxon>
        <taxon>Ascomycota</taxon>
        <taxon>Pezizomycotina</taxon>
        <taxon>Sordariomycetes</taxon>
        <taxon>Sordariomycetidae</taxon>
        <taxon>Diaporthales</taxon>
        <taxon>Cytosporaceae</taxon>
        <taxon>Cytospora</taxon>
    </lineage>
</organism>
<protein>
    <submittedName>
        <fullName evidence="1">Uncharacterized protein</fullName>
    </submittedName>
</protein>
<gene>
    <name evidence="1" type="ORF">VSDG_07954</name>
</gene>
<comment type="caution">
    <text evidence="1">The sequence shown here is derived from an EMBL/GenBank/DDBJ whole genome shotgun (WGS) entry which is preliminary data.</text>
</comment>
<dbReference type="Proteomes" id="UP000284375">
    <property type="component" value="Unassembled WGS sequence"/>
</dbReference>
<name>A0A423VKT4_CYTCH</name>
<evidence type="ECO:0000313" key="2">
    <source>
        <dbReference type="Proteomes" id="UP000284375"/>
    </source>
</evidence>
<dbReference type="EMBL" id="LJZO01000042">
    <property type="protein sequence ID" value="ROV91619.1"/>
    <property type="molecule type" value="Genomic_DNA"/>
</dbReference>
<evidence type="ECO:0000313" key="1">
    <source>
        <dbReference type="EMBL" id="ROV91619.1"/>
    </source>
</evidence>
<dbReference type="STRING" id="252740.A0A423VKT4"/>